<dbReference type="AlphaFoldDB" id="A0A1F5Z4U1"/>
<dbReference type="Proteomes" id="UP000178681">
    <property type="component" value="Unassembled WGS sequence"/>
</dbReference>
<proteinExistence type="predicted"/>
<dbReference type="EMBL" id="MFJG01000007">
    <property type="protein sequence ID" value="OGG07344.1"/>
    <property type="molecule type" value="Genomic_DNA"/>
</dbReference>
<evidence type="ECO:0000313" key="1">
    <source>
        <dbReference type="EMBL" id="OGG07344.1"/>
    </source>
</evidence>
<name>A0A1F5Z4U1_9BACT</name>
<reference evidence="1 2" key="1">
    <citation type="journal article" date="2016" name="Nat. Commun.">
        <title>Thousands of microbial genomes shed light on interconnected biogeochemical processes in an aquifer system.</title>
        <authorList>
            <person name="Anantharaman K."/>
            <person name="Brown C.T."/>
            <person name="Hug L.A."/>
            <person name="Sharon I."/>
            <person name="Castelle C.J."/>
            <person name="Probst A.J."/>
            <person name="Thomas B.C."/>
            <person name="Singh A."/>
            <person name="Wilkins M.J."/>
            <person name="Karaoz U."/>
            <person name="Brodie E.L."/>
            <person name="Williams K.H."/>
            <person name="Hubbard S.S."/>
            <person name="Banfield J.F."/>
        </authorList>
    </citation>
    <scope>NUCLEOTIDE SEQUENCE [LARGE SCALE GENOMIC DNA]</scope>
</reference>
<protein>
    <submittedName>
        <fullName evidence="1">Uncharacterized protein</fullName>
    </submittedName>
</protein>
<sequence length="112" mass="12469">MKKLLFIVAAVLIVIFIFVSWYTNKLPVSISKCGLENCHGLNLVCGSNIPDVCGMSYQLGDKCRKFANCQIVNGVCQSIKSPEFEKCQSCVNSCNRQYQNKPEEAFSCEAKC</sequence>
<accession>A0A1F5Z4U1</accession>
<comment type="caution">
    <text evidence="1">The sequence shown here is derived from an EMBL/GenBank/DDBJ whole genome shotgun (WGS) entry which is preliminary data.</text>
</comment>
<evidence type="ECO:0000313" key="2">
    <source>
        <dbReference type="Proteomes" id="UP000178681"/>
    </source>
</evidence>
<organism evidence="1 2">
    <name type="scientific">Candidatus Gottesmanbacteria bacterium RIFCSPHIGHO2_01_FULL_42_12</name>
    <dbReference type="NCBI Taxonomy" id="1798377"/>
    <lineage>
        <taxon>Bacteria</taxon>
        <taxon>Candidatus Gottesmaniibacteriota</taxon>
    </lineage>
</organism>
<gene>
    <name evidence="1" type="ORF">A2872_03395</name>
</gene>